<accession>A0A0G4HCN9</accession>
<name>A0A0G4HCN9_9ALVE</name>
<sequence length="776" mass="86778">MNVQRLMWGAHPRVSTMTLRAGMYASNGFPSYRKTVGNNPGCVSGAICRPQKVTPVLMREVPPQTPWKWTGAHLLSGSTVLFRVGRLSATKQFEVFGRLSGSLQDLHTSAVMTQELEPPRRGRSAASRMAVEHAAKHLIRQAIQPSEGFCGLEEPAVALPHLAKTDMALRPCGSKDDLWLPLQVKAASRPTLRSYRNFAWVFEGVPGYEGMLVTCIALQDGQIHTRSCFRGHSPEAKPRVWVFPGCHLNNFSRSFTLTQGGRHDTETSRCSFQRSEKGRFLGDVLFSVYQKALTRPDSISPTDSVRLESLATLRKQVSPACQTELETLSWFGPFFKAAGLETVDAPCPSLPYDILARDASHVDSKPIRLQMKTAYWMSWGNWGPLAHVNSNRKVGTQSRVPYTVDDFDFLLVGPPRNQSRLLSMHRERYGEGLSSHTLEQNLLDPFFFYMFSSQDLQRLGLVTCGSAVGKKGFNLDFAELPEIPRDRESRAPRVFERLSFRYSSKPDSASLTTAVQLLSAHATSHMSRPSISIRQLSTSLSIRDVWQAQRGAAKRGRSAAENMDVEHRAKNLIRKAIKPSHDFRGMEESPVSLPATARADMALRPFGCQKDSWLAVQVKATQCRGTRGNSVFWDFVHVDGYESMIVVCVSLEENTGFVADIFSPLAWMFPGSYFCRLKHLKITEGGQHDSIRSRCGLQRHEGMGGSLGEKLLSAYEEAASFEQSSCNNTRLFPFRDLQSQISTSFQTEMQTQQWFQPVFDAMGLEDASAHKCMLKK</sequence>
<dbReference type="AlphaFoldDB" id="A0A0G4HCN9"/>
<organism evidence="1">
    <name type="scientific">Chromera velia CCMP2878</name>
    <dbReference type="NCBI Taxonomy" id="1169474"/>
    <lineage>
        <taxon>Eukaryota</taxon>
        <taxon>Sar</taxon>
        <taxon>Alveolata</taxon>
        <taxon>Colpodellida</taxon>
        <taxon>Chromeraceae</taxon>
        <taxon>Chromera</taxon>
    </lineage>
</organism>
<dbReference type="VEuPathDB" id="CryptoDB:Cvel_6341"/>
<gene>
    <name evidence="1" type="ORF">Cvel_6341</name>
</gene>
<evidence type="ECO:0000313" key="1">
    <source>
        <dbReference type="EMBL" id="CEM41737.1"/>
    </source>
</evidence>
<protein>
    <submittedName>
        <fullName evidence="1">Uncharacterized protein</fullName>
    </submittedName>
</protein>
<dbReference type="PhylomeDB" id="A0A0G4HCN9"/>
<proteinExistence type="predicted"/>
<reference evidence="1" key="1">
    <citation type="submission" date="2014-11" db="EMBL/GenBank/DDBJ databases">
        <authorList>
            <person name="Otto D Thomas"/>
            <person name="Naeem Raeece"/>
        </authorList>
    </citation>
    <scope>NUCLEOTIDE SEQUENCE</scope>
</reference>
<dbReference type="EMBL" id="CDMZ01002301">
    <property type="protein sequence ID" value="CEM41737.1"/>
    <property type="molecule type" value="Genomic_DNA"/>
</dbReference>